<dbReference type="Pfam" id="PF00149">
    <property type="entry name" value="Metallophos"/>
    <property type="match status" value="1"/>
</dbReference>
<comment type="caution">
    <text evidence="2">The sequence shown here is derived from an EMBL/GenBank/DDBJ whole genome shotgun (WGS) entry which is preliminary data.</text>
</comment>
<accession>A0A5J4SIZ3</accession>
<evidence type="ECO:0000313" key="2">
    <source>
        <dbReference type="EMBL" id="KAA6345291.1"/>
    </source>
</evidence>
<dbReference type="InterPro" id="IPR019546">
    <property type="entry name" value="TAT_signal_bac_arc"/>
</dbReference>
<organism evidence="2">
    <name type="scientific">termite gut metagenome</name>
    <dbReference type="NCBI Taxonomy" id="433724"/>
    <lineage>
        <taxon>unclassified sequences</taxon>
        <taxon>metagenomes</taxon>
        <taxon>organismal metagenomes</taxon>
    </lineage>
</organism>
<dbReference type="Gene3D" id="3.60.21.10">
    <property type="match status" value="1"/>
</dbReference>
<dbReference type="InterPro" id="IPR029052">
    <property type="entry name" value="Metallo-depent_PP-like"/>
</dbReference>
<dbReference type="SUPFAM" id="SSF56300">
    <property type="entry name" value="Metallo-dependent phosphatases"/>
    <property type="match status" value="1"/>
</dbReference>
<name>A0A5J4SIZ3_9ZZZZ</name>
<reference evidence="2" key="1">
    <citation type="submission" date="2019-03" db="EMBL/GenBank/DDBJ databases">
        <title>Single cell metagenomics reveals metabolic interactions within the superorganism composed of flagellate Streblomastix strix and complex community of Bacteroidetes bacteria on its surface.</title>
        <authorList>
            <person name="Treitli S.C."/>
            <person name="Kolisko M."/>
            <person name="Husnik F."/>
            <person name="Keeling P."/>
            <person name="Hampl V."/>
        </authorList>
    </citation>
    <scope>NUCLEOTIDE SEQUENCE</scope>
    <source>
        <strain evidence="2">STM</strain>
    </source>
</reference>
<dbReference type="NCBIfam" id="TIGR01409">
    <property type="entry name" value="TAT_signal_seq"/>
    <property type="match status" value="1"/>
</dbReference>
<dbReference type="GO" id="GO:0005737">
    <property type="term" value="C:cytoplasm"/>
    <property type="evidence" value="ECO:0007669"/>
    <property type="project" value="TreeGrafter"/>
</dbReference>
<dbReference type="InterPro" id="IPR004843">
    <property type="entry name" value="Calcineurin-like_PHP"/>
</dbReference>
<protein>
    <submittedName>
        <fullName evidence="2">3' 5'-cyclic adenosine monophosphate phosphodiesterase CpdA</fullName>
        <ecNumber evidence="2">3.1.4.53</ecNumber>
    </submittedName>
</protein>
<keyword evidence="2" id="KW-0378">Hydrolase</keyword>
<dbReference type="GO" id="GO:0004115">
    <property type="term" value="F:3',5'-cyclic-AMP phosphodiesterase activity"/>
    <property type="evidence" value="ECO:0007669"/>
    <property type="project" value="UniProtKB-EC"/>
</dbReference>
<dbReference type="EMBL" id="SNRY01000177">
    <property type="protein sequence ID" value="KAA6345291.1"/>
    <property type="molecule type" value="Genomic_DNA"/>
</dbReference>
<feature type="domain" description="Calcineurin-like phosphoesterase" evidence="1">
    <location>
        <begin position="49"/>
        <end position="235"/>
    </location>
</feature>
<dbReference type="PANTHER" id="PTHR32440:SF11">
    <property type="entry name" value="METALLOPHOSPHOESTERASE DOMAIN-CONTAINING PROTEIN"/>
    <property type="match status" value="1"/>
</dbReference>
<proteinExistence type="predicted"/>
<dbReference type="EC" id="3.1.4.53" evidence="2"/>
<gene>
    <name evidence="2" type="ORF">EZS27_007144</name>
</gene>
<evidence type="ECO:0000259" key="1">
    <source>
        <dbReference type="Pfam" id="PF00149"/>
    </source>
</evidence>
<sequence length="364" mass="40607">MERRDFLKTVASGVLVVGISPSAVQAINSVQSPAHSSCPELRFRENGRFKIMQMTDTHYKTTSGGGESTLELMRRAIQMVQPDLIVLTGDIIMTPDTRAAWTTLSGVLSEGKIPWAVVFGNHDQEFELTKPQIIDLLAKQPYNLTENGPKNISGNSNYILQIRSSKSPKKTGAALYCFDSGQKDGLLHPEKPDWAWIHFDQIDWYRKQSAVLTAQNGGEPLPALAFFHIPFPEYREVIDQPATVGLFMEKVSSPVINSGLFTSMCECKDVMGTFVGHDHTNNYIGCLHNICLAYGYVSGRQASKGFKEMGCGVRIIELFEGERKFNTWLLQLSETGPNDLWNPLRQVEPKLLVSYPDSFKQVNG</sequence>
<dbReference type="AlphaFoldDB" id="A0A5J4SIZ3"/>
<dbReference type="CDD" id="cd07383">
    <property type="entry name" value="MPP_Dcr2"/>
    <property type="match status" value="1"/>
</dbReference>
<dbReference type="PANTHER" id="PTHR32440">
    <property type="entry name" value="PHOSPHATASE DCR2-RELATED-RELATED"/>
    <property type="match status" value="1"/>
</dbReference>